<dbReference type="PANTHER" id="PTHR12241">
    <property type="entry name" value="TUBULIN POLYGLUTAMYLASE"/>
    <property type="match status" value="1"/>
</dbReference>
<dbReference type="Pfam" id="PF03133">
    <property type="entry name" value="TTL"/>
    <property type="match status" value="1"/>
</dbReference>
<evidence type="ECO:0000256" key="4">
    <source>
        <dbReference type="SAM" id="MobiDB-lite"/>
    </source>
</evidence>
<dbReference type="InterPro" id="IPR004344">
    <property type="entry name" value="TTL/TTLL_fam"/>
</dbReference>
<evidence type="ECO:0000256" key="2">
    <source>
        <dbReference type="ARBA" id="ARBA00022741"/>
    </source>
</evidence>
<dbReference type="GO" id="GO:0070740">
    <property type="term" value="F:tubulin-glutamic acid ligase activity"/>
    <property type="evidence" value="ECO:0007669"/>
    <property type="project" value="TreeGrafter"/>
</dbReference>
<dbReference type="EMBL" id="HBIZ01052081">
    <property type="protein sequence ID" value="CAE0780681.1"/>
    <property type="molecule type" value="Transcribed_RNA"/>
</dbReference>
<dbReference type="GO" id="GO:0036064">
    <property type="term" value="C:ciliary basal body"/>
    <property type="evidence" value="ECO:0007669"/>
    <property type="project" value="TreeGrafter"/>
</dbReference>
<gene>
    <name evidence="5" type="ORF">PCAR00345_LOCUS33320</name>
</gene>
<sequence length="681" mass="77039">MPAQPSSSSTSRQSSVTKSWMPKQAVLLSTVLAAVLLVILTMRNASSVALTKSLFLPPKPGMAAVTPAQISVSSEYAPSGQRKGTGSYENTSAASTRPTNASHRKQPPAPEREINAVFTALPGLADQSVALEINDTSDASIPTGENYEYSAPRSLAGYSRFVDGASGGPAVIGVQQALAAHRRNCAHSFRVGDRGDMKDVMRPIFKGLRLCEVREADQAADVQWTRPWADPVAFFRRNAIAVGSIVNSIGGLPQQVGVKPSLASLQLQCFKRFGYHPLKALPPGTPHCQFTKRAFQLERSGDNLQMQYRAFRNYNMHLFKANASQLPHQIWILKSRNGFNQVGIHMYSLPLSDVESDQSMSRWLSQRVPQGEWVFQEYIMSPMTFKGHKFDLRVWSIVTSLDPLRMHLLGTGIPKVSSWRYKNDPEYAKNQCIHVLFPGTSECYFSKNPLAEILKPYPQRTDEAFWYENMDPVGESFWRNRAWPTVEHRLSELMLLARDAILHIDHQIKRKGLRYKRVFFLQPDFVFDSEGNGHMVEVNTNGYMIGNLHSAFFNVYDFQVAVVKLMGAHGYPKKRLYKEKLRLKISAFCKSHSCPGAFPREIAELVHEEMHASLGWYRIFPRVADYPASDARGYMNKFLSTPEWRSSFTPLDELMLKWLETRWWPKHVRDSNNTVHVYADN</sequence>
<evidence type="ECO:0000256" key="3">
    <source>
        <dbReference type="ARBA" id="ARBA00022840"/>
    </source>
</evidence>
<protein>
    <recommendedName>
        <fullName evidence="6">Tubulin--tyrosine ligase-like protein 9</fullName>
    </recommendedName>
</protein>
<evidence type="ECO:0000256" key="1">
    <source>
        <dbReference type="ARBA" id="ARBA00022598"/>
    </source>
</evidence>
<evidence type="ECO:0000313" key="5">
    <source>
        <dbReference type="EMBL" id="CAE0780681.1"/>
    </source>
</evidence>
<dbReference type="AlphaFoldDB" id="A0A7S4BXX5"/>
<dbReference type="GO" id="GO:0000226">
    <property type="term" value="P:microtubule cytoskeleton organization"/>
    <property type="evidence" value="ECO:0007669"/>
    <property type="project" value="TreeGrafter"/>
</dbReference>
<organism evidence="5">
    <name type="scientific">Chrysotila carterae</name>
    <name type="common">Marine alga</name>
    <name type="synonym">Syracosphaera carterae</name>
    <dbReference type="NCBI Taxonomy" id="13221"/>
    <lineage>
        <taxon>Eukaryota</taxon>
        <taxon>Haptista</taxon>
        <taxon>Haptophyta</taxon>
        <taxon>Prymnesiophyceae</taxon>
        <taxon>Isochrysidales</taxon>
        <taxon>Isochrysidaceae</taxon>
        <taxon>Chrysotila</taxon>
    </lineage>
</organism>
<keyword evidence="3" id="KW-0067">ATP-binding</keyword>
<keyword evidence="1" id="KW-0436">Ligase</keyword>
<proteinExistence type="predicted"/>
<feature type="region of interest" description="Disordered" evidence="4">
    <location>
        <begin position="74"/>
        <end position="109"/>
    </location>
</feature>
<evidence type="ECO:0008006" key="6">
    <source>
        <dbReference type="Google" id="ProtNLM"/>
    </source>
</evidence>
<accession>A0A7S4BXX5</accession>
<keyword evidence="2" id="KW-0547">Nucleotide-binding</keyword>
<dbReference type="GO" id="GO:0015631">
    <property type="term" value="F:tubulin binding"/>
    <property type="evidence" value="ECO:0007669"/>
    <property type="project" value="TreeGrafter"/>
</dbReference>
<name>A0A7S4BXX5_CHRCT</name>
<reference evidence="5" key="1">
    <citation type="submission" date="2021-01" db="EMBL/GenBank/DDBJ databases">
        <authorList>
            <person name="Corre E."/>
            <person name="Pelletier E."/>
            <person name="Niang G."/>
            <person name="Scheremetjew M."/>
            <person name="Finn R."/>
            <person name="Kale V."/>
            <person name="Holt S."/>
            <person name="Cochrane G."/>
            <person name="Meng A."/>
            <person name="Brown T."/>
            <person name="Cohen L."/>
        </authorList>
    </citation>
    <scope>NUCLEOTIDE SEQUENCE</scope>
    <source>
        <strain evidence="5">CCMP645</strain>
    </source>
</reference>
<feature type="compositionally biased region" description="Polar residues" evidence="4">
    <location>
        <begin position="74"/>
        <end position="101"/>
    </location>
</feature>
<dbReference type="GO" id="GO:0005524">
    <property type="term" value="F:ATP binding"/>
    <property type="evidence" value="ECO:0007669"/>
    <property type="project" value="UniProtKB-KW"/>
</dbReference>
<dbReference type="Gene3D" id="3.30.470.20">
    <property type="entry name" value="ATP-grasp fold, B domain"/>
    <property type="match status" value="1"/>
</dbReference>